<evidence type="ECO:0000313" key="2">
    <source>
        <dbReference type="EMBL" id="NYE85087.1"/>
    </source>
</evidence>
<name>A0A7Y9IXZ7_9BURK</name>
<dbReference type="AlphaFoldDB" id="A0A7Y9IXZ7"/>
<feature type="domain" description="Beta-lactamase hydrolase-like protein phosphatase-like" evidence="1">
    <location>
        <begin position="9"/>
        <end position="113"/>
    </location>
</feature>
<dbReference type="GO" id="GO:0016787">
    <property type="term" value="F:hydrolase activity"/>
    <property type="evidence" value="ECO:0007669"/>
    <property type="project" value="InterPro"/>
</dbReference>
<dbReference type="InterPro" id="IPR005939">
    <property type="entry name" value="BLH_phosphatase-like"/>
</dbReference>
<dbReference type="SUPFAM" id="SSF52799">
    <property type="entry name" value="(Phosphotyrosine protein) phosphatases II"/>
    <property type="match status" value="1"/>
</dbReference>
<evidence type="ECO:0000313" key="3">
    <source>
        <dbReference type="Proteomes" id="UP000542125"/>
    </source>
</evidence>
<organism evidence="2 3">
    <name type="scientific">Pigmentiphaga litoralis</name>
    <dbReference type="NCBI Taxonomy" id="516702"/>
    <lineage>
        <taxon>Bacteria</taxon>
        <taxon>Pseudomonadati</taxon>
        <taxon>Pseudomonadota</taxon>
        <taxon>Betaproteobacteria</taxon>
        <taxon>Burkholderiales</taxon>
        <taxon>Alcaligenaceae</taxon>
        <taxon>Pigmentiphaga</taxon>
    </lineage>
</organism>
<accession>A0A7Y9IXZ7</accession>
<dbReference type="InterPro" id="IPR029021">
    <property type="entry name" value="Prot-tyrosine_phosphatase-like"/>
</dbReference>
<keyword evidence="3" id="KW-1185">Reference proteome</keyword>
<dbReference type="EMBL" id="JACBYR010000002">
    <property type="protein sequence ID" value="NYE85087.1"/>
    <property type="molecule type" value="Genomic_DNA"/>
</dbReference>
<dbReference type="Proteomes" id="UP000542125">
    <property type="component" value="Unassembled WGS sequence"/>
</dbReference>
<proteinExistence type="predicted"/>
<gene>
    <name evidence="2" type="ORF">FHW18_004394</name>
</gene>
<dbReference type="NCBIfam" id="TIGR01244">
    <property type="entry name" value="TIGR01244 family sulfur transferase"/>
    <property type="match status" value="1"/>
</dbReference>
<sequence length="115" mass="11885">MSAPSFTPLSDNFAVAPQLAPEDMAALAAAGFKSVINNRPDFEGGADQPAADTIGEAARAAGLNYVHQPVNGANIQAGDVATFAQQLDTLPGPVLAFCRSGARSTRLYQLAIAQR</sequence>
<dbReference type="RefSeq" id="WP_179589096.1">
    <property type="nucleotide sequence ID" value="NZ_JACBYR010000002.1"/>
</dbReference>
<evidence type="ECO:0000259" key="1">
    <source>
        <dbReference type="Pfam" id="PF04273"/>
    </source>
</evidence>
<dbReference type="Pfam" id="PF04273">
    <property type="entry name" value="BLH_phosphatase"/>
    <property type="match status" value="1"/>
</dbReference>
<protein>
    <submittedName>
        <fullName evidence="2">Uncharacterized protein (TIGR01244 family)</fullName>
    </submittedName>
</protein>
<reference evidence="2 3" key="1">
    <citation type="submission" date="2020-07" db="EMBL/GenBank/DDBJ databases">
        <title>Genomic Encyclopedia of Type Strains, Phase IV (KMG-V): Genome sequencing to study the core and pangenomes of soil and plant-associated prokaryotes.</title>
        <authorList>
            <person name="Whitman W."/>
        </authorList>
    </citation>
    <scope>NUCLEOTIDE SEQUENCE [LARGE SCALE GENOMIC DNA]</scope>
    <source>
        <strain evidence="2 3">SAS40</strain>
    </source>
</reference>
<dbReference type="Gene3D" id="3.90.190.10">
    <property type="entry name" value="Protein tyrosine phosphatase superfamily"/>
    <property type="match status" value="1"/>
</dbReference>
<dbReference type="CDD" id="cd14503">
    <property type="entry name" value="PTP-bact"/>
    <property type="match status" value="1"/>
</dbReference>
<comment type="caution">
    <text evidence="2">The sequence shown here is derived from an EMBL/GenBank/DDBJ whole genome shotgun (WGS) entry which is preliminary data.</text>
</comment>